<proteinExistence type="predicted"/>
<evidence type="ECO:0000313" key="3">
    <source>
        <dbReference type="EMBL" id="GCC43776.1"/>
    </source>
</evidence>
<dbReference type="InterPro" id="IPR006091">
    <property type="entry name" value="Acyl-CoA_Oxase/DH_mid-dom"/>
</dbReference>
<evidence type="ECO:0000313" key="4">
    <source>
        <dbReference type="Proteomes" id="UP000287033"/>
    </source>
</evidence>
<dbReference type="Gene3D" id="6.10.250.600">
    <property type="match status" value="1"/>
</dbReference>
<dbReference type="Gene3D" id="2.40.110.20">
    <property type="match status" value="1"/>
</dbReference>
<feature type="domain" description="Adaptive response protein AidB N-terminal" evidence="2">
    <location>
        <begin position="25"/>
        <end position="178"/>
    </location>
</feature>
<sequence length="303" mass="33484">MNARVQPVAVAEVKASPFATHEVRNQARPATGFNAFEDDRALSGLIAKLAPWARDKLSALGAHAGSEAAQEAARLANEHEPKLVTHDRYGNRDDWVEFHPAWHQLMALAFQSEVHSLAWSTREPHGHLARAALSYLWNQIENGVGCPTGMAYAAIAGFAGKPQFALWRERTLTADYDPRRLPIEAKRAAVIGYAMTEKQGGSDLRETQTTARFVERGAHGEIYAITGHKWFFSVPVADGFYTLARTRSGVSCLFVPRLLPDGSANRIHIQRLKDKCGNRSNASSEIEYHDTWSILVGEEGRGI</sequence>
<evidence type="ECO:0000259" key="2">
    <source>
        <dbReference type="Pfam" id="PF18158"/>
    </source>
</evidence>
<dbReference type="InterPro" id="IPR041504">
    <property type="entry name" value="AidB_N"/>
</dbReference>
<organism evidence="3 4">
    <name type="scientific">Chiloscyllium punctatum</name>
    <name type="common">Brownbanded bambooshark</name>
    <name type="synonym">Hemiscyllium punctatum</name>
    <dbReference type="NCBI Taxonomy" id="137246"/>
    <lineage>
        <taxon>Eukaryota</taxon>
        <taxon>Metazoa</taxon>
        <taxon>Chordata</taxon>
        <taxon>Craniata</taxon>
        <taxon>Vertebrata</taxon>
        <taxon>Chondrichthyes</taxon>
        <taxon>Elasmobranchii</taxon>
        <taxon>Galeomorphii</taxon>
        <taxon>Galeoidea</taxon>
        <taxon>Orectolobiformes</taxon>
        <taxon>Hemiscylliidae</taxon>
        <taxon>Chiloscyllium</taxon>
    </lineage>
</organism>
<dbReference type="OrthoDB" id="10251155at2759"/>
<dbReference type="Pfam" id="PF02770">
    <property type="entry name" value="Acyl-CoA_dh_M"/>
    <property type="match status" value="1"/>
</dbReference>
<evidence type="ECO:0008006" key="5">
    <source>
        <dbReference type="Google" id="ProtNLM"/>
    </source>
</evidence>
<dbReference type="InterPro" id="IPR052904">
    <property type="entry name" value="Acyl-CoA_dehydrogenase-like"/>
</dbReference>
<dbReference type="GO" id="GO:0003995">
    <property type="term" value="F:acyl-CoA dehydrogenase activity"/>
    <property type="evidence" value="ECO:0007669"/>
    <property type="project" value="TreeGrafter"/>
</dbReference>
<dbReference type="Proteomes" id="UP000287033">
    <property type="component" value="Unassembled WGS sequence"/>
</dbReference>
<feature type="non-terminal residue" evidence="3">
    <location>
        <position position="303"/>
    </location>
</feature>
<dbReference type="Pfam" id="PF18158">
    <property type="entry name" value="AidB_N"/>
    <property type="match status" value="1"/>
</dbReference>
<evidence type="ECO:0000259" key="1">
    <source>
        <dbReference type="Pfam" id="PF02770"/>
    </source>
</evidence>
<dbReference type="STRING" id="137246.A0A401TMB2"/>
<keyword evidence="4" id="KW-1185">Reference proteome</keyword>
<comment type="caution">
    <text evidence="3">The sequence shown here is derived from an EMBL/GenBank/DDBJ whole genome shotgun (WGS) entry which is preliminary data.</text>
</comment>
<dbReference type="PANTHER" id="PTHR42707">
    <property type="entry name" value="ACYL-COA DEHYDROGENASE"/>
    <property type="match status" value="1"/>
</dbReference>
<dbReference type="AlphaFoldDB" id="A0A401TMB2"/>
<gene>
    <name evidence="3" type="ORF">chiPu_0027889</name>
</gene>
<protein>
    <recommendedName>
        <fullName evidence="5">Acyl-CoA oxidase/dehydrogenase middle domain-containing protein</fullName>
    </recommendedName>
</protein>
<reference evidence="3 4" key="1">
    <citation type="journal article" date="2018" name="Nat. Ecol. Evol.">
        <title>Shark genomes provide insights into elasmobranch evolution and the origin of vertebrates.</title>
        <authorList>
            <person name="Hara Y"/>
            <person name="Yamaguchi K"/>
            <person name="Onimaru K"/>
            <person name="Kadota M"/>
            <person name="Koyanagi M"/>
            <person name="Keeley SD"/>
            <person name="Tatsumi K"/>
            <person name="Tanaka K"/>
            <person name="Motone F"/>
            <person name="Kageyama Y"/>
            <person name="Nozu R"/>
            <person name="Adachi N"/>
            <person name="Nishimura O"/>
            <person name="Nakagawa R"/>
            <person name="Tanegashima C"/>
            <person name="Kiyatake I"/>
            <person name="Matsumoto R"/>
            <person name="Murakumo K"/>
            <person name="Nishida K"/>
            <person name="Terakita A"/>
            <person name="Kuratani S"/>
            <person name="Sato K"/>
            <person name="Hyodo S Kuraku.S."/>
        </authorList>
    </citation>
    <scope>NUCLEOTIDE SEQUENCE [LARGE SCALE GENOMIC DNA]</scope>
</reference>
<feature type="domain" description="Acyl-CoA oxidase/dehydrogenase middle" evidence="1">
    <location>
        <begin position="193"/>
        <end position="290"/>
    </location>
</feature>
<dbReference type="PANTHER" id="PTHR42707:SF3">
    <property type="entry name" value="ACYL-COA DEHYDROGENASE AIDB-RELATED"/>
    <property type="match status" value="1"/>
</dbReference>
<dbReference type="InterPro" id="IPR009100">
    <property type="entry name" value="AcylCoA_DH/oxidase_NM_dom_sf"/>
</dbReference>
<dbReference type="SUPFAM" id="SSF56645">
    <property type="entry name" value="Acyl-CoA dehydrogenase NM domain-like"/>
    <property type="match status" value="1"/>
</dbReference>
<accession>A0A401TMB2</accession>
<name>A0A401TMB2_CHIPU</name>
<dbReference type="EMBL" id="BEZZ01116927">
    <property type="protein sequence ID" value="GCC43776.1"/>
    <property type="molecule type" value="Genomic_DNA"/>
</dbReference>